<name>A0ABY5CNA9_9GAMM</name>
<accession>A0ABY5CNA9</accession>
<sequence>MIEDELHTSLEGLTRLPVYPLMLPDPGLEGVTYQKISDLKLNAGLVDTSLVQSRFQVVLYVIDDYPRLIALDRAVLSAWEGVQHGHIGRWPVQAVTRSTILQGATTLADKRVQYRMARDYLITHSEVAV</sequence>
<protein>
    <submittedName>
        <fullName evidence="1">Uncharacterized protein</fullName>
    </submittedName>
</protein>
<evidence type="ECO:0000313" key="1">
    <source>
        <dbReference type="EMBL" id="USU99565.1"/>
    </source>
</evidence>
<gene>
    <name evidence="1" type="ORF">KFQ06_16080</name>
</gene>
<dbReference type="Proteomes" id="UP001056873">
    <property type="component" value="Chromosome"/>
</dbReference>
<dbReference type="GeneID" id="75023553"/>
<keyword evidence="2" id="KW-1185">Reference proteome</keyword>
<reference evidence="1" key="1">
    <citation type="journal article" date="2022" name="BMC Genomics">
        <title>Genome sequence of the entomopathogenic Serratia entomophila isolate 626 and characterisation of the species specific itaconate degradation pathway.</title>
        <authorList>
            <person name="Vaughan A.L."/>
            <person name="Altermann E."/>
            <person name="Glare T.R."/>
            <person name="Hurst M.R.H."/>
        </authorList>
    </citation>
    <scope>NUCLEOTIDE SEQUENCE</scope>
    <source>
        <strain evidence="1">626</strain>
    </source>
</reference>
<dbReference type="RefSeq" id="WP_234585447.1">
    <property type="nucleotide sequence ID" value="NZ_CAMIPG010000004.1"/>
</dbReference>
<dbReference type="EMBL" id="CP074347">
    <property type="protein sequence ID" value="USU99565.1"/>
    <property type="molecule type" value="Genomic_DNA"/>
</dbReference>
<organism evidence="1 2">
    <name type="scientific">Serratia entomophila</name>
    <dbReference type="NCBI Taxonomy" id="42906"/>
    <lineage>
        <taxon>Bacteria</taxon>
        <taxon>Pseudomonadati</taxon>
        <taxon>Pseudomonadota</taxon>
        <taxon>Gammaproteobacteria</taxon>
        <taxon>Enterobacterales</taxon>
        <taxon>Yersiniaceae</taxon>
        <taxon>Serratia</taxon>
    </lineage>
</organism>
<proteinExistence type="predicted"/>
<evidence type="ECO:0000313" key="2">
    <source>
        <dbReference type="Proteomes" id="UP001056873"/>
    </source>
</evidence>